<dbReference type="Proteomes" id="UP001500403">
    <property type="component" value="Unassembled WGS sequence"/>
</dbReference>
<reference evidence="1 2" key="1">
    <citation type="journal article" date="2019" name="Int. J. Syst. Evol. Microbiol.">
        <title>The Global Catalogue of Microorganisms (GCM) 10K type strain sequencing project: providing services to taxonomists for standard genome sequencing and annotation.</title>
        <authorList>
            <consortium name="The Broad Institute Genomics Platform"/>
            <consortium name="The Broad Institute Genome Sequencing Center for Infectious Disease"/>
            <person name="Wu L."/>
            <person name="Ma J."/>
        </authorList>
    </citation>
    <scope>NUCLEOTIDE SEQUENCE [LARGE SCALE GENOMIC DNA]</scope>
    <source>
        <strain evidence="1 2">JCM 9088</strain>
    </source>
</reference>
<evidence type="ECO:0000313" key="1">
    <source>
        <dbReference type="EMBL" id="GAA2920169.1"/>
    </source>
</evidence>
<accession>A0ABN3WMG7</accession>
<name>A0ABN3WMG7_9ACTN</name>
<protein>
    <submittedName>
        <fullName evidence="1">Uncharacterized protein</fullName>
    </submittedName>
</protein>
<organism evidence="1 2">
    <name type="scientific">Streptomyces enissocaesilis</name>
    <dbReference type="NCBI Taxonomy" id="332589"/>
    <lineage>
        <taxon>Bacteria</taxon>
        <taxon>Bacillati</taxon>
        <taxon>Actinomycetota</taxon>
        <taxon>Actinomycetes</taxon>
        <taxon>Kitasatosporales</taxon>
        <taxon>Streptomycetaceae</taxon>
        <taxon>Streptomyces</taxon>
        <taxon>Streptomyces rochei group</taxon>
    </lineage>
</organism>
<gene>
    <name evidence="1" type="ORF">GCM10010446_00190</name>
</gene>
<evidence type="ECO:0000313" key="2">
    <source>
        <dbReference type="Proteomes" id="UP001500403"/>
    </source>
</evidence>
<sequence>MPEAWGERGMGFWGYFVVGRSGRPLAELAALADVREGLVLHETRGDGWQVWVRSSEPQAGDMGALARGVCGETGTPALFAFVMDSDCVAVEAAASAEAAGSWFGCLGREAMAGHLGADGLVPEDLFLTPERAAAKAVEWAAATGRTVAPGALLDVLRQEADPLAEELFARFLDRLGL</sequence>
<comment type="caution">
    <text evidence="1">The sequence shown here is derived from an EMBL/GenBank/DDBJ whole genome shotgun (WGS) entry which is preliminary data.</text>
</comment>
<proteinExistence type="predicted"/>
<dbReference type="EMBL" id="BAAAUD010000001">
    <property type="protein sequence ID" value="GAA2920169.1"/>
    <property type="molecule type" value="Genomic_DNA"/>
</dbReference>
<keyword evidence="2" id="KW-1185">Reference proteome</keyword>